<feature type="domain" description="HTH tetR-type" evidence="3">
    <location>
        <begin position="10"/>
        <end position="70"/>
    </location>
</feature>
<dbReference type="GO" id="GO:0000976">
    <property type="term" value="F:transcription cis-regulatory region binding"/>
    <property type="evidence" value="ECO:0007669"/>
    <property type="project" value="TreeGrafter"/>
</dbReference>
<dbReference type="PANTHER" id="PTHR30055:SF235">
    <property type="entry name" value="TRANSCRIPTIONAL REGULATORY PROTEIN"/>
    <property type="match status" value="1"/>
</dbReference>
<keyword evidence="1 2" id="KW-0238">DNA-binding</keyword>
<dbReference type="Proteomes" id="UP000479526">
    <property type="component" value="Unassembled WGS sequence"/>
</dbReference>
<dbReference type="PRINTS" id="PR00455">
    <property type="entry name" value="HTHTETR"/>
</dbReference>
<dbReference type="EMBL" id="WXEW01000009">
    <property type="protein sequence ID" value="NAS25774.1"/>
    <property type="molecule type" value="Genomic_DNA"/>
</dbReference>
<dbReference type="SUPFAM" id="SSF48498">
    <property type="entry name" value="Tetracyclin repressor-like, C-terminal domain"/>
    <property type="match status" value="1"/>
</dbReference>
<dbReference type="SUPFAM" id="SSF46689">
    <property type="entry name" value="Homeodomain-like"/>
    <property type="match status" value="1"/>
</dbReference>
<protein>
    <submittedName>
        <fullName evidence="4">TetR family transcriptional regulator</fullName>
    </submittedName>
</protein>
<evidence type="ECO:0000256" key="2">
    <source>
        <dbReference type="PROSITE-ProRule" id="PRU00335"/>
    </source>
</evidence>
<evidence type="ECO:0000256" key="1">
    <source>
        <dbReference type="ARBA" id="ARBA00023125"/>
    </source>
</evidence>
<dbReference type="Gene3D" id="1.10.357.10">
    <property type="entry name" value="Tetracycline Repressor, domain 2"/>
    <property type="match status" value="1"/>
</dbReference>
<keyword evidence="5" id="KW-1185">Reference proteome</keyword>
<sequence length="189" mass="20211">MSTIKGRRSDATKEAILAAARELFASDGYERATIRAIAASAGIDPAMVMRYFENKEKLFAAAAEFDLRIPDLAGTPLDQIGARIAGHVLDRWDGDETLMALLRAAVTHQAAADRMLEIFATQLGPAVLAIAPDDAATRAGLIATQVLGLALTRYVLRLPPVTAMDRDAVVAWIGPTLQNYLTGPRPGVD</sequence>
<dbReference type="Pfam" id="PF17920">
    <property type="entry name" value="TetR_C_16"/>
    <property type="match status" value="1"/>
</dbReference>
<dbReference type="AlphaFoldDB" id="A0A7C9N624"/>
<evidence type="ECO:0000313" key="5">
    <source>
        <dbReference type="Proteomes" id="UP000479526"/>
    </source>
</evidence>
<dbReference type="Gene3D" id="1.10.10.60">
    <property type="entry name" value="Homeodomain-like"/>
    <property type="match status" value="1"/>
</dbReference>
<dbReference type="GO" id="GO:0003700">
    <property type="term" value="F:DNA-binding transcription factor activity"/>
    <property type="evidence" value="ECO:0007669"/>
    <property type="project" value="TreeGrafter"/>
</dbReference>
<reference evidence="4 5" key="1">
    <citation type="submission" date="2020-01" db="EMBL/GenBank/DDBJ databases">
        <title>Herbidospora sp. NEAU-GS84 nov., a novel actinomycete isolated from soil.</title>
        <authorList>
            <person name="Han L."/>
        </authorList>
    </citation>
    <scope>NUCLEOTIDE SEQUENCE [LARGE SCALE GENOMIC DNA]</scope>
    <source>
        <strain evidence="4 5">NEAU-GS84</strain>
    </source>
</reference>
<evidence type="ECO:0000313" key="4">
    <source>
        <dbReference type="EMBL" id="NAS25774.1"/>
    </source>
</evidence>
<dbReference type="InterPro" id="IPR036271">
    <property type="entry name" value="Tet_transcr_reg_TetR-rel_C_sf"/>
</dbReference>
<gene>
    <name evidence="4" type="ORF">GT755_29345</name>
</gene>
<organism evidence="4 5">
    <name type="scientific">Herbidospora solisilvae</name>
    <dbReference type="NCBI Taxonomy" id="2696284"/>
    <lineage>
        <taxon>Bacteria</taxon>
        <taxon>Bacillati</taxon>
        <taxon>Actinomycetota</taxon>
        <taxon>Actinomycetes</taxon>
        <taxon>Streptosporangiales</taxon>
        <taxon>Streptosporangiaceae</taxon>
        <taxon>Herbidospora</taxon>
    </lineage>
</organism>
<dbReference type="RefSeq" id="WP_161482810.1">
    <property type="nucleotide sequence ID" value="NZ_WXEW01000009.1"/>
</dbReference>
<dbReference type="PROSITE" id="PS50977">
    <property type="entry name" value="HTH_TETR_2"/>
    <property type="match status" value="1"/>
</dbReference>
<name>A0A7C9N624_9ACTN</name>
<evidence type="ECO:0000259" key="3">
    <source>
        <dbReference type="PROSITE" id="PS50977"/>
    </source>
</evidence>
<dbReference type="InterPro" id="IPR001647">
    <property type="entry name" value="HTH_TetR"/>
</dbReference>
<dbReference type="InterPro" id="IPR050109">
    <property type="entry name" value="HTH-type_TetR-like_transc_reg"/>
</dbReference>
<dbReference type="InterPro" id="IPR041678">
    <property type="entry name" value="TetR_C_16"/>
</dbReference>
<proteinExistence type="predicted"/>
<accession>A0A7C9N624</accession>
<feature type="DNA-binding region" description="H-T-H motif" evidence="2">
    <location>
        <begin position="33"/>
        <end position="52"/>
    </location>
</feature>
<dbReference type="PANTHER" id="PTHR30055">
    <property type="entry name" value="HTH-TYPE TRANSCRIPTIONAL REGULATOR RUTR"/>
    <property type="match status" value="1"/>
</dbReference>
<comment type="caution">
    <text evidence="4">The sequence shown here is derived from an EMBL/GenBank/DDBJ whole genome shotgun (WGS) entry which is preliminary data.</text>
</comment>
<dbReference type="Pfam" id="PF00440">
    <property type="entry name" value="TetR_N"/>
    <property type="match status" value="1"/>
</dbReference>
<dbReference type="InterPro" id="IPR009057">
    <property type="entry name" value="Homeodomain-like_sf"/>
</dbReference>